<accession>T1GS26</accession>
<evidence type="ECO:0000256" key="1">
    <source>
        <dbReference type="SAM" id="MobiDB-lite"/>
    </source>
</evidence>
<evidence type="ECO:0000313" key="2">
    <source>
        <dbReference type="EnsemblMetazoa" id="MESCA006474-PA"/>
    </source>
</evidence>
<proteinExistence type="predicted"/>
<dbReference type="EMBL" id="CAQQ02050169">
    <property type="status" value="NOT_ANNOTATED_CDS"/>
    <property type="molecule type" value="Genomic_DNA"/>
</dbReference>
<dbReference type="EnsemblMetazoa" id="MESCA006474-RA">
    <property type="protein sequence ID" value="MESCA006474-PA"/>
    <property type="gene ID" value="MESCA006474"/>
</dbReference>
<protein>
    <submittedName>
        <fullName evidence="2">Uncharacterized protein</fullName>
    </submittedName>
</protein>
<dbReference type="AlphaFoldDB" id="T1GS26"/>
<reference evidence="3" key="1">
    <citation type="submission" date="2013-02" db="EMBL/GenBank/DDBJ databases">
        <authorList>
            <person name="Hughes D."/>
        </authorList>
    </citation>
    <scope>NUCLEOTIDE SEQUENCE</scope>
    <source>
        <strain>Durham</strain>
        <strain evidence="3">NC isolate 2 -- Noor lab</strain>
    </source>
</reference>
<evidence type="ECO:0000313" key="3">
    <source>
        <dbReference type="Proteomes" id="UP000015102"/>
    </source>
</evidence>
<name>T1GS26_MEGSC</name>
<feature type="compositionally biased region" description="Low complexity" evidence="1">
    <location>
        <begin position="44"/>
        <end position="55"/>
    </location>
</feature>
<keyword evidence="3" id="KW-1185">Reference proteome</keyword>
<organism evidence="2 3">
    <name type="scientific">Megaselia scalaris</name>
    <name type="common">Humpbacked fly</name>
    <name type="synonym">Phora scalaris</name>
    <dbReference type="NCBI Taxonomy" id="36166"/>
    <lineage>
        <taxon>Eukaryota</taxon>
        <taxon>Metazoa</taxon>
        <taxon>Ecdysozoa</taxon>
        <taxon>Arthropoda</taxon>
        <taxon>Hexapoda</taxon>
        <taxon>Insecta</taxon>
        <taxon>Pterygota</taxon>
        <taxon>Neoptera</taxon>
        <taxon>Endopterygota</taxon>
        <taxon>Diptera</taxon>
        <taxon>Brachycera</taxon>
        <taxon>Muscomorpha</taxon>
        <taxon>Platypezoidea</taxon>
        <taxon>Phoridae</taxon>
        <taxon>Megaseliini</taxon>
        <taxon>Megaselia</taxon>
    </lineage>
</organism>
<sequence>MYSHVWELVKRTQLLEEAFNGPMERQVLNSPSFARKNLIDATSSTQQAATATTTTGIPLSPRVSRRQIQNKASPGFFL</sequence>
<dbReference type="Proteomes" id="UP000015102">
    <property type="component" value="Unassembled WGS sequence"/>
</dbReference>
<dbReference type="HOGENOM" id="CLU_2624813_0_0_1"/>
<feature type="region of interest" description="Disordered" evidence="1">
    <location>
        <begin position="44"/>
        <end position="66"/>
    </location>
</feature>
<reference evidence="2" key="2">
    <citation type="submission" date="2015-06" db="UniProtKB">
        <authorList>
            <consortium name="EnsemblMetazoa"/>
        </authorList>
    </citation>
    <scope>IDENTIFICATION</scope>
</reference>